<sequence>MSYFAVSSCEEEKIVRSFIKHEGAKMRILRLLQWVTSIAFLLEVVKDMPVSHWLTFFHGVLQLPVMVACEYVFYILCAFISSNASFENQMFAFLTDVLIAIQIALVWGLCQDPTPEGPGFFSNWCGVLAMHSITSLLYSAFKSNIGLNLINHEEQVLLGTGCRRGHFGSRGSFPDPCSGYHSYKSTSNRSTRHNGGLTAHFFDPKHLNTLDEEPVLEKRSSTGQASLSVERYSEIPDDKFEMSFDDMFEDEQIFGQVVLHQSMNSSEILGGITGQVVMDALRETMDDGDDDDDG</sequence>
<keyword evidence="3" id="KW-1185">Reference proteome</keyword>
<name>A0A3N4JYJ0_9PEZI</name>
<feature type="transmembrane region" description="Helical" evidence="1">
    <location>
        <begin position="91"/>
        <end position="109"/>
    </location>
</feature>
<dbReference type="AlphaFoldDB" id="A0A3N4JYJ0"/>
<evidence type="ECO:0000313" key="3">
    <source>
        <dbReference type="Proteomes" id="UP000276215"/>
    </source>
</evidence>
<keyword evidence="1" id="KW-0472">Membrane</keyword>
<dbReference type="Proteomes" id="UP000276215">
    <property type="component" value="Unassembled WGS sequence"/>
</dbReference>
<reference evidence="2 3" key="1">
    <citation type="journal article" date="2018" name="Nat. Ecol. Evol.">
        <title>Pezizomycetes genomes reveal the molecular basis of ectomycorrhizal truffle lifestyle.</title>
        <authorList>
            <person name="Murat C."/>
            <person name="Payen T."/>
            <person name="Noel B."/>
            <person name="Kuo A."/>
            <person name="Morin E."/>
            <person name="Chen J."/>
            <person name="Kohler A."/>
            <person name="Krizsan K."/>
            <person name="Balestrini R."/>
            <person name="Da Silva C."/>
            <person name="Montanini B."/>
            <person name="Hainaut M."/>
            <person name="Levati E."/>
            <person name="Barry K.W."/>
            <person name="Belfiori B."/>
            <person name="Cichocki N."/>
            <person name="Clum A."/>
            <person name="Dockter R.B."/>
            <person name="Fauchery L."/>
            <person name="Guy J."/>
            <person name="Iotti M."/>
            <person name="Le Tacon F."/>
            <person name="Lindquist E.A."/>
            <person name="Lipzen A."/>
            <person name="Malagnac F."/>
            <person name="Mello A."/>
            <person name="Molinier V."/>
            <person name="Miyauchi S."/>
            <person name="Poulain J."/>
            <person name="Riccioni C."/>
            <person name="Rubini A."/>
            <person name="Sitrit Y."/>
            <person name="Splivallo R."/>
            <person name="Traeger S."/>
            <person name="Wang M."/>
            <person name="Zifcakova L."/>
            <person name="Wipf D."/>
            <person name="Zambonelli A."/>
            <person name="Paolocci F."/>
            <person name="Nowrousian M."/>
            <person name="Ottonello S."/>
            <person name="Baldrian P."/>
            <person name="Spatafora J.W."/>
            <person name="Henrissat B."/>
            <person name="Nagy L.G."/>
            <person name="Aury J.M."/>
            <person name="Wincker P."/>
            <person name="Grigoriev I.V."/>
            <person name="Bonfante P."/>
            <person name="Martin F.M."/>
        </authorList>
    </citation>
    <scope>NUCLEOTIDE SEQUENCE [LARGE SCALE GENOMIC DNA]</scope>
    <source>
        <strain evidence="2 3">120613-1</strain>
    </source>
</reference>
<keyword evidence="1" id="KW-0812">Transmembrane</keyword>
<evidence type="ECO:0000256" key="1">
    <source>
        <dbReference type="SAM" id="Phobius"/>
    </source>
</evidence>
<feature type="transmembrane region" description="Helical" evidence="1">
    <location>
        <begin position="121"/>
        <end position="141"/>
    </location>
</feature>
<evidence type="ECO:0000313" key="2">
    <source>
        <dbReference type="EMBL" id="RPB02109.1"/>
    </source>
</evidence>
<keyword evidence="1" id="KW-1133">Transmembrane helix</keyword>
<gene>
    <name evidence="2" type="ORF">L873DRAFT_1841977</name>
</gene>
<organism evidence="2 3">
    <name type="scientific">Choiromyces venosus 120613-1</name>
    <dbReference type="NCBI Taxonomy" id="1336337"/>
    <lineage>
        <taxon>Eukaryota</taxon>
        <taxon>Fungi</taxon>
        <taxon>Dikarya</taxon>
        <taxon>Ascomycota</taxon>
        <taxon>Pezizomycotina</taxon>
        <taxon>Pezizomycetes</taxon>
        <taxon>Pezizales</taxon>
        <taxon>Tuberaceae</taxon>
        <taxon>Choiromyces</taxon>
    </lineage>
</organism>
<feature type="transmembrane region" description="Helical" evidence="1">
    <location>
        <begin position="57"/>
        <end position="79"/>
    </location>
</feature>
<dbReference type="EMBL" id="ML120369">
    <property type="protein sequence ID" value="RPB02109.1"/>
    <property type="molecule type" value="Genomic_DNA"/>
</dbReference>
<proteinExistence type="predicted"/>
<dbReference type="OrthoDB" id="10412171at2759"/>
<accession>A0A3N4JYJ0</accession>
<feature type="transmembrane region" description="Helical" evidence="1">
    <location>
        <begin position="28"/>
        <end position="45"/>
    </location>
</feature>
<protein>
    <submittedName>
        <fullName evidence="2">Uncharacterized protein</fullName>
    </submittedName>
</protein>